<comment type="caution">
    <text evidence="3">The sequence shown here is derived from an EMBL/GenBank/DDBJ whole genome shotgun (WGS) entry which is preliminary data.</text>
</comment>
<dbReference type="Proteomes" id="UP000631312">
    <property type="component" value="Unassembled WGS sequence"/>
</dbReference>
<dbReference type="RefSeq" id="WP_188127620.1">
    <property type="nucleotide sequence ID" value="NZ_BOMP01000192.1"/>
</dbReference>
<dbReference type="EMBL" id="JACHNC010000002">
    <property type="protein sequence ID" value="MBB4755315.1"/>
    <property type="molecule type" value="Genomic_DNA"/>
</dbReference>
<dbReference type="GO" id="GO:0003677">
    <property type="term" value="F:DNA binding"/>
    <property type="evidence" value="ECO:0007669"/>
    <property type="project" value="InterPro"/>
</dbReference>
<evidence type="ECO:0000313" key="3">
    <source>
        <dbReference type="EMBL" id="MBB4755315.1"/>
    </source>
</evidence>
<dbReference type="InterPro" id="IPR010982">
    <property type="entry name" value="Lambda_DNA-bd_dom_sf"/>
</dbReference>
<dbReference type="Pfam" id="PF01381">
    <property type="entry name" value="HTH_3"/>
    <property type="match status" value="1"/>
</dbReference>
<evidence type="ECO:0000313" key="2">
    <source>
        <dbReference type="EMBL" id="GIE46188.1"/>
    </source>
</evidence>
<evidence type="ECO:0000313" key="5">
    <source>
        <dbReference type="Proteomes" id="UP000631312"/>
    </source>
</evidence>
<feature type="domain" description="HTH cro/C1-type" evidence="1">
    <location>
        <begin position="21"/>
        <end position="75"/>
    </location>
</feature>
<gene>
    <name evidence="2" type="ORF">Alo02nite_90860</name>
    <name evidence="3" type="ORF">BJ964_009586</name>
</gene>
<dbReference type="EMBL" id="BOMP01000192">
    <property type="protein sequence ID" value="GIE46188.1"/>
    <property type="molecule type" value="Genomic_DNA"/>
</dbReference>
<reference evidence="3 4" key="1">
    <citation type="submission" date="2020-08" db="EMBL/GenBank/DDBJ databases">
        <title>Sequencing the genomes of 1000 actinobacteria strains.</title>
        <authorList>
            <person name="Klenk H.-P."/>
        </authorList>
    </citation>
    <scope>NUCLEOTIDE SEQUENCE [LARGE SCALE GENOMIC DNA]</scope>
    <source>
        <strain evidence="3 4">DSM 43150</strain>
    </source>
</reference>
<name>A0A7W7HRD9_9ACTN</name>
<proteinExistence type="predicted"/>
<organism evidence="3 4">
    <name type="scientific">Actinoplanes lobatus</name>
    <dbReference type="NCBI Taxonomy" id="113568"/>
    <lineage>
        <taxon>Bacteria</taxon>
        <taxon>Bacillati</taxon>
        <taxon>Actinomycetota</taxon>
        <taxon>Actinomycetes</taxon>
        <taxon>Micromonosporales</taxon>
        <taxon>Micromonosporaceae</taxon>
        <taxon>Actinoplanes</taxon>
    </lineage>
</organism>
<dbReference type="PROSITE" id="PS50943">
    <property type="entry name" value="HTH_CROC1"/>
    <property type="match status" value="1"/>
</dbReference>
<sequence>MTIEKPRAYRLRSYHDLLTVLVGIRTARKISIKEWSRVAGHDRSEITNWTARRREMRASVIWALANALGYDIALIPRQPEEQP</sequence>
<protein>
    <recommendedName>
        <fullName evidence="1">HTH cro/C1-type domain-containing protein</fullName>
    </recommendedName>
</protein>
<dbReference type="Proteomes" id="UP000590511">
    <property type="component" value="Unassembled WGS sequence"/>
</dbReference>
<dbReference type="Gene3D" id="1.10.260.40">
    <property type="entry name" value="lambda repressor-like DNA-binding domains"/>
    <property type="match status" value="1"/>
</dbReference>
<evidence type="ECO:0000259" key="1">
    <source>
        <dbReference type="PROSITE" id="PS50943"/>
    </source>
</evidence>
<dbReference type="AlphaFoldDB" id="A0A7W7HRD9"/>
<accession>A0A7W7HRD9</accession>
<keyword evidence="5" id="KW-1185">Reference proteome</keyword>
<dbReference type="InterPro" id="IPR001387">
    <property type="entry name" value="Cro/C1-type_HTH"/>
</dbReference>
<reference evidence="2 5" key="2">
    <citation type="submission" date="2021-01" db="EMBL/GenBank/DDBJ databases">
        <title>Whole genome shotgun sequence of Actinoplanes lobatus NBRC 12513.</title>
        <authorList>
            <person name="Komaki H."/>
            <person name="Tamura T."/>
        </authorList>
    </citation>
    <scope>NUCLEOTIDE SEQUENCE [LARGE SCALE GENOMIC DNA]</scope>
    <source>
        <strain evidence="2 5">NBRC 12513</strain>
    </source>
</reference>
<dbReference type="SUPFAM" id="SSF47413">
    <property type="entry name" value="lambda repressor-like DNA-binding domains"/>
    <property type="match status" value="1"/>
</dbReference>
<evidence type="ECO:0000313" key="4">
    <source>
        <dbReference type="Proteomes" id="UP000590511"/>
    </source>
</evidence>